<dbReference type="PROSITE" id="PS51635">
    <property type="entry name" value="PNPLA"/>
    <property type="match status" value="1"/>
</dbReference>
<dbReference type="InterPro" id="IPR002641">
    <property type="entry name" value="PNPLA_dom"/>
</dbReference>
<gene>
    <name evidence="4" type="ORF">AOZ06_19020</name>
</gene>
<keyword evidence="2" id="KW-0442">Lipid degradation</keyword>
<evidence type="ECO:0000256" key="2">
    <source>
        <dbReference type="PROSITE-ProRule" id="PRU01161"/>
    </source>
</evidence>
<feature type="short sequence motif" description="DGA/G" evidence="2">
    <location>
        <begin position="197"/>
        <end position="199"/>
    </location>
</feature>
<keyword evidence="2" id="KW-0378">Hydrolase</keyword>
<feature type="domain" description="PNPLA" evidence="3">
    <location>
        <begin position="7"/>
        <end position="210"/>
    </location>
</feature>
<feature type="short sequence motif" description="GXSXG" evidence="2">
    <location>
        <begin position="42"/>
        <end position="46"/>
    </location>
</feature>
<dbReference type="EMBL" id="CP012752">
    <property type="protein sequence ID" value="ALG08730.1"/>
    <property type="molecule type" value="Genomic_DNA"/>
</dbReference>
<feature type="active site" description="Proton acceptor" evidence="2">
    <location>
        <position position="197"/>
    </location>
</feature>
<organism evidence="4 5">
    <name type="scientific">Kibdelosporangium phytohabitans</name>
    <dbReference type="NCBI Taxonomy" id="860235"/>
    <lineage>
        <taxon>Bacteria</taxon>
        <taxon>Bacillati</taxon>
        <taxon>Actinomycetota</taxon>
        <taxon>Actinomycetes</taxon>
        <taxon>Pseudonocardiales</taxon>
        <taxon>Pseudonocardiaceae</taxon>
        <taxon>Kibdelosporangium</taxon>
    </lineage>
</organism>
<dbReference type="Proteomes" id="UP000063699">
    <property type="component" value="Chromosome"/>
</dbReference>
<accession>A0A0N9HUP6</accession>
<dbReference type="STRING" id="860235.AOZ06_19020"/>
<reference evidence="4 5" key="1">
    <citation type="submission" date="2015-07" db="EMBL/GenBank/DDBJ databases">
        <title>Genome sequencing of Kibdelosporangium phytohabitans.</title>
        <authorList>
            <person name="Qin S."/>
            <person name="Xing K."/>
        </authorList>
    </citation>
    <scope>NUCLEOTIDE SEQUENCE [LARGE SCALE GENOMIC DNA]</scope>
    <source>
        <strain evidence="4 5">KLBMP1111</strain>
    </source>
</reference>
<keyword evidence="5" id="KW-1185">Reference proteome</keyword>
<name>A0A0N9HUP6_9PSEU</name>
<dbReference type="Gene3D" id="3.40.1090.10">
    <property type="entry name" value="Cytosolic phospholipase A2 catalytic domain"/>
    <property type="match status" value="2"/>
</dbReference>
<dbReference type="Pfam" id="PF01734">
    <property type="entry name" value="Patatin"/>
    <property type="match status" value="1"/>
</dbReference>
<dbReference type="KEGG" id="kphy:AOZ06_19020"/>
<evidence type="ECO:0000313" key="4">
    <source>
        <dbReference type="EMBL" id="ALG08730.1"/>
    </source>
</evidence>
<dbReference type="OrthoDB" id="2339873at2"/>
<feature type="active site" description="Nucleophile" evidence="2">
    <location>
        <position position="44"/>
    </location>
</feature>
<dbReference type="RefSeq" id="WP_054290637.1">
    <property type="nucleotide sequence ID" value="NZ_CP012752.1"/>
</dbReference>
<protein>
    <recommendedName>
        <fullName evidence="3">PNPLA domain-containing protein</fullName>
    </recommendedName>
</protein>
<dbReference type="GO" id="GO:0016787">
    <property type="term" value="F:hydrolase activity"/>
    <property type="evidence" value="ECO:0007669"/>
    <property type="project" value="UniProtKB-UniRule"/>
</dbReference>
<evidence type="ECO:0000259" key="3">
    <source>
        <dbReference type="PROSITE" id="PS51635"/>
    </source>
</evidence>
<keyword evidence="1 2" id="KW-0443">Lipid metabolism</keyword>
<comment type="caution">
    <text evidence="2">Lacks conserved residue(s) required for the propagation of feature annotation.</text>
</comment>
<dbReference type="InterPro" id="IPR016035">
    <property type="entry name" value="Acyl_Trfase/lysoPLipase"/>
</dbReference>
<evidence type="ECO:0000256" key="1">
    <source>
        <dbReference type="ARBA" id="ARBA00023098"/>
    </source>
</evidence>
<sequence>MTRRGVVLGCGGTVGSAWQVGALAAVREQWDWDPRDAAVIVGTSGGASLAAMLGSGVGTDELVAGQRGQAGARASVRRFFTEPPAAVPAVPALSGSWSLVQAGRRRRASLMTMTGLAPAGRTDPRFLDALVDDLVQDGAWVAHPAVWVVAMDAKTGERTAFGSPGAPRVAMRDAVRASWAVPGWYPPVTIEGRKYLDGGVASTGSVDLLVGQGLDEVLVVTPMASDKGVRVSGVGGRFESLMRVPMSRGLDREIAALEADGVRVVRIYPSAAELAVMGPNFMNPRRRLPAMRTALANVPQRLGAQLGGTQ</sequence>
<evidence type="ECO:0000313" key="5">
    <source>
        <dbReference type="Proteomes" id="UP000063699"/>
    </source>
</evidence>
<dbReference type="GO" id="GO:0016042">
    <property type="term" value="P:lipid catabolic process"/>
    <property type="evidence" value="ECO:0007669"/>
    <property type="project" value="UniProtKB-UniRule"/>
</dbReference>
<proteinExistence type="predicted"/>
<dbReference type="AlphaFoldDB" id="A0A0N9HUP6"/>
<dbReference type="SUPFAM" id="SSF52151">
    <property type="entry name" value="FabD/lysophospholipase-like"/>
    <property type="match status" value="1"/>
</dbReference>